<sequence>MQTKISPNQSIFIEKPSKIEMVNIASKTSHVELPTIITNSNSKLISQLPQLLLFMNSLQQLVTNLLIPLNLGTVKSTHVAPQPLQQLFNQLLLPNNQPALINWLQHNIGNKTLATLLLQLSQSSSPLSQWLNQLSPEQQQEFTALLRLAGEQRGPENQRSPDHNNIHLQWVQANGQTISLQVNNHQPKKTNTVKNNNNKWTVKLSLPIGTIDKMNVIACWHQQQLSTRFECANQTLLHHIERVTPYLISRLQQLGINSTPPHYKLIIQQPQNMPPALSGLLIKV</sequence>
<evidence type="ECO:0000313" key="1">
    <source>
        <dbReference type="EMBL" id="PLC59808.1"/>
    </source>
</evidence>
<dbReference type="Proteomes" id="UP000234420">
    <property type="component" value="Unassembled WGS sequence"/>
</dbReference>
<dbReference type="EMBL" id="NPIB01000001">
    <property type="protein sequence ID" value="PLC59808.1"/>
    <property type="molecule type" value="Genomic_DNA"/>
</dbReference>
<reference evidence="1 2" key="1">
    <citation type="journal article" date="2018" name="Syst. Appl. Microbiol.">
        <title>Photobacterium carnosum sp. nov., isolated from spoiled modified atmosphere packaged poultry meat.</title>
        <authorList>
            <person name="Hilgarth M."/>
            <person name="Fuertes S."/>
            <person name="Ehrmann M."/>
            <person name="Vogel R.F."/>
        </authorList>
    </citation>
    <scope>NUCLEOTIDE SEQUENCE [LARGE SCALE GENOMIC DNA]</scope>
    <source>
        <strain evidence="1 2">TMW 2.2021</strain>
    </source>
</reference>
<comment type="caution">
    <text evidence="1">The sequence shown here is derived from an EMBL/GenBank/DDBJ whole genome shotgun (WGS) entry which is preliminary data.</text>
</comment>
<dbReference type="AlphaFoldDB" id="A0A2N4UXQ6"/>
<keyword evidence="2" id="KW-1185">Reference proteome</keyword>
<organism evidence="1 2">
    <name type="scientific">Photobacterium carnosum</name>
    <dbReference type="NCBI Taxonomy" id="2023717"/>
    <lineage>
        <taxon>Bacteria</taxon>
        <taxon>Pseudomonadati</taxon>
        <taxon>Pseudomonadota</taxon>
        <taxon>Gammaproteobacteria</taxon>
        <taxon>Vibrionales</taxon>
        <taxon>Vibrionaceae</taxon>
        <taxon>Photobacterium</taxon>
    </lineage>
</organism>
<evidence type="ECO:0000313" key="2">
    <source>
        <dbReference type="Proteomes" id="UP000234420"/>
    </source>
</evidence>
<accession>A0A2N4UXQ6</accession>
<proteinExistence type="predicted"/>
<protein>
    <submittedName>
        <fullName evidence="1">Uncharacterized protein</fullName>
    </submittedName>
</protein>
<dbReference type="RefSeq" id="WP_101767252.1">
    <property type="nucleotide sequence ID" value="NZ_BPPU01000001.1"/>
</dbReference>
<gene>
    <name evidence="1" type="ORF">CIK00_02015</name>
</gene>
<name>A0A2N4UXQ6_9GAMM</name>